<dbReference type="Pfam" id="PF06348">
    <property type="entry name" value="DUF1059"/>
    <property type="match status" value="1"/>
</dbReference>
<evidence type="ECO:0000313" key="2">
    <source>
        <dbReference type="Proteomes" id="UP000196239"/>
    </source>
</evidence>
<reference evidence="2" key="1">
    <citation type="submission" date="2015-10" db="EMBL/GenBank/DDBJ databases">
        <authorList>
            <person name="Lehtovirta-Morley L.E."/>
            <person name="Vieille C."/>
        </authorList>
    </citation>
    <scope>NUCLEOTIDE SEQUENCE [LARGE SCALE GENOMIC DNA]</scope>
</reference>
<protein>
    <recommendedName>
        <fullName evidence="3">Small metal-binding protein</fullName>
    </recommendedName>
</protein>
<sequence length="79" mass="9036">MLKPYVLKPYNIPNPKKIMLKFKCKDVGFECGFVAKGKTEDEILSQCATHATKDHGMKPEEITDDLRNQIKANIHKSLF</sequence>
<keyword evidence="2" id="KW-1185">Reference proteome</keyword>
<accession>A0A128A4L0</accession>
<name>A0A128A4L0_9ARCH</name>
<proteinExistence type="predicted"/>
<dbReference type="EMBL" id="LN890280">
    <property type="protein sequence ID" value="CUR52289.1"/>
    <property type="molecule type" value="Genomic_DNA"/>
</dbReference>
<evidence type="ECO:0000313" key="1">
    <source>
        <dbReference type="EMBL" id="CUR52289.1"/>
    </source>
</evidence>
<evidence type="ECO:0008006" key="3">
    <source>
        <dbReference type="Google" id="ProtNLM"/>
    </source>
</evidence>
<dbReference type="InterPro" id="IPR009409">
    <property type="entry name" value="DUF1059"/>
</dbReference>
<organism evidence="1 2">
    <name type="scientific">Nitrosotalea devaniterrae</name>
    <dbReference type="NCBI Taxonomy" id="1078905"/>
    <lineage>
        <taxon>Archaea</taxon>
        <taxon>Nitrososphaerota</taxon>
        <taxon>Nitrososphaeria</taxon>
        <taxon>Nitrosotaleales</taxon>
        <taxon>Nitrosotaleaceae</taxon>
        <taxon>Nitrosotalea</taxon>
    </lineage>
</organism>
<dbReference type="Proteomes" id="UP000196239">
    <property type="component" value="Chromosome 1"/>
</dbReference>
<dbReference type="AlphaFoldDB" id="A0A128A4L0"/>
<dbReference type="KEGG" id="ndv:NDEV_1524"/>
<gene>
    <name evidence="1" type="ORF">NDEV_1524</name>
</gene>